<evidence type="ECO:0000313" key="2">
    <source>
        <dbReference type="EMBL" id="REE97614.1"/>
    </source>
</evidence>
<keyword evidence="3" id="KW-1185">Reference proteome</keyword>
<organism evidence="2 3">
    <name type="scientific">Thermomonospora umbrina</name>
    <dbReference type="NCBI Taxonomy" id="111806"/>
    <lineage>
        <taxon>Bacteria</taxon>
        <taxon>Bacillati</taxon>
        <taxon>Actinomycetota</taxon>
        <taxon>Actinomycetes</taxon>
        <taxon>Streptosporangiales</taxon>
        <taxon>Thermomonosporaceae</taxon>
        <taxon>Thermomonospora</taxon>
    </lineage>
</organism>
<dbReference type="InterPro" id="IPR047928">
    <property type="entry name" value="Perm_prefix_1"/>
</dbReference>
<dbReference type="EMBL" id="QTTT01000001">
    <property type="protein sequence ID" value="REE97614.1"/>
    <property type="molecule type" value="Genomic_DNA"/>
</dbReference>
<dbReference type="NCBIfam" id="NF038403">
    <property type="entry name" value="perm_prefix_1"/>
    <property type="match status" value="1"/>
</dbReference>
<keyword evidence="1" id="KW-1133">Transmembrane helix</keyword>
<accession>A0A3D9SYH2</accession>
<keyword evidence="1" id="KW-0812">Transmembrane</keyword>
<feature type="transmembrane region" description="Helical" evidence="1">
    <location>
        <begin position="79"/>
        <end position="101"/>
    </location>
</feature>
<name>A0A3D9SYH2_9ACTN</name>
<proteinExistence type="predicted"/>
<reference evidence="2 3" key="1">
    <citation type="submission" date="2018-08" db="EMBL/GenBank/DDBJ databases">
        <title>Sequencing the genomes of 1000 actinobacteria strains.</title>
        <authorList>
            <person name="Klenk H.-P."/>
        </authorList>
    </citation>
    <scope>NUCLEOTIDE SEQUENCE [LARGE SCALE GENOMIC DNA]</scope>
    <source>
        <strain evidence="2 3">DSM 43927</strain>
    </source>
</reference>
<dbReference type="Proteomes" id="UP000256661">
    <property type="component" value="Unassembled WGS sequence"/>
</dbReference>
<feature type="transmembrane region" description="Helical" evidence="1">
    <location>
        <begin position="121"/>
        <end position="142"/>
    </location>
</feature>
<comment type="caution">
    <text evidence="2">The sequence shown here is derived from an EMBL/GenBank/DDBJ whole genome shotgun (WGS) entry which is preliminary data.</text>
</comment>
<evidence type="ECO:0000313" key="3">
    <source>
        <dbReference type="Proteomes" id="UP000256661"/>
    </source>
</evidence>
<feature type="transmembrane region" description="Helical" evidence="1">
    <location>
        <begin position="190"/>
        <end position="208"/>
    </location>
</feature>
<keyword evidence="1" id="KW-0472">Membrane</keyword>
<protein>
    <submittedName>
        <fullName evidence="2">Uncharacterized protein</fullName>
    </submittedName>
</protein>
<gene>
    <name evidence="2" type="ORF">DFJ69_3087</name>
</gene>
<feature type="transmembrane region" description="Helical" evidence="1">
    <location>
        <begin position="154"/>
        <end position="178"/>
    </location>
</feature>
<sequence>MTIDAYVAELRRAIVGPSRLKRDMVVEARDGLEDAAEALRAEGVPAAEAERLAVVAFGTVREVAPGYQEELTASAGRRLGLLLAVAGPMTWVIWWATWRLFPVEIGAWGEHPGWAPVVDAMLDGLHLFSGVLGVLIVAALTRRGRRWSVGRTRLVARLAGAYVSLLVVLTFVLVLPLLSLGDTGADGYRNTPWTVATAASAVLMGLQVRGARRCLRLSRLPTA</sequence>
<evidence type="ECO:0000256" key="1">
    <source>
        <dbReference type="SAM" id="Phobius"/>
    </source>
</evidence>
<dbReference type="AlphaFoldDB" id="A0A3D9SYH2"/>
<dbReference type="RefSeq" id="WP_211328627.1">
    <property type="nucleotide sequence ID" value="NZ_QTTT01000001.1"/>
</dbReference>